<dbReference type="Pfam" id="PF00083">
    <property type="entry name" value="Sugar_tr"/>
    <property type="match status" value="1"/>
</dbReference>
<keyword evidence="7" id="KW-1185">Reference proteome</keyword>
<dbReference type="SUPFAM" id="SSF103473">
    <property type="entry name" value="MFS general substrate transporter"/>
    <property type="match status" value="1"/>
</dbReference>
<dbReference type="AlphaFoldDB" id="A0A5B7JHQ1"/>
<dbReference type="Proteomes" id="UP000324222">
    <property type="component" value="Unassembled WGS sequence"/>
</dbReference>
<keyword evidence="3 5" id="KW-1133">Transmembrane helix</keyword>
<dbReference type="GO" id="GO:0022857">
    <property type="term" value="F:transmembrane transporter activity"/>
    <property type="evidence" value="ECO:0007669"/>
    <property type="project" value="InterPro"/>
</dbReference>
<evidence type="ECO:0000256" key="4">
    <source>
        <dbReference type="ARBA" id="ARBA00023136"/>
    </source>
</evidence>
<organism evidence="6 7">
    <name type="scientific">Portunus trituberculatus</name>
    <name type="common">Swimming crab</name>
    <name type="synonym">Neptunus trituberculatus</name>
    <dbReference type="NCBI Taxonomy" id="210409"/>
    <lineage>
        <taxon>Eukaryota</taxon>
        <taxon>Metazoa</taxon>
        <taxon>Ecdysozoa</taxon>
        <taxon>Arthropoda</taxon>
        <taxon>Crustacea</taxon>
        <taxon>Multicrustacea</taxon>
        <taxon>Malacostraca</taxon>
        <taxon>Eumalacostraca</taxon>
        <taxon>Eucarida</taxon>
        <taxon>Decapoda</taxon>
        <taxon>Pleocyemata</taxon>
        <taxon>Brachyura</taxon>
        <taxon>Eubrachyura</taxon>
        <taxon>Portunoidea</taxon>
        <taxon>Portunidae</taxon>
        <taxon>Portuninae</taxon>
        <taxon>Portunus</taxon>
    </lineage>
</organism>
<dbReference type="EMBL" id="VSRR010092452">
    <property type="protein sequence ID" value="MPC92777.1"/>
    <property type="molecule type" value="Genomic_DNA"/>
</dbReference>
<evidence type="ECO:0000256" key="5">
    <source>
        <dbReference type="SAM" id="Phobius"/>
    </source>
</evidence>
<reference evidence="6 7" key="1">
    <citation type="submission" date="2019-05" db="EMBL/GenBank/DDBJ databases">
        <title>Another draft genome of Portunus trituberculatus and its Hox gene families provides insights of decapod evolution.</title>
        <authorList>
            <person name="Jeong J.-H."/>
            <person name="Song I."/>
            <person name="Kim S."/>
            <person name="Choi T."/>
            <person name="Kim D."/>
            <person name="Ryu S."/>
            <person name="Kim W."/>
        </authorList>
    </citation>
    <scope>NUCLEOTIDE SEQUENCE [LARGE SCALE GENOMIC DNA]</scope>
    <source>
        <tissue evidence="6">Muscle</tissue>
    </source>
</reference>
<dbReference type="OrthoDB" id="6346412at2759"/>
<feature type="transmembrane region" description="Helical" evidence="5">
    <location>
        <begin position="25"/>
        <end position="45"/>
    </location>
</feature>
<comment type="subcellular location">
    <subcellularLocation>
        <location evidence="1">Membrane</location>
    </subcellularLocation>
</comment>
<comment type="caution">
    <text evidence="6">The sequence shown here is derived from an EMBL/GenBank/DDBJ whole genome shotgun (WGS) entry which is preliminary data.</text>
</comment>
<evidence type="ECO:0000256" key="1">
    <source>
        <dbReference type="ARBA" id="ARBA00004370"/>
    </source>
</evidence>
<keyword evidence="4 5" id="KW-0472">Membrane</keyword>
<keyword evidence="2 5" id="KW-0812">Transmembrane</keyword>
<dbReference type="GO" id="GO:0016020">
    <property type="term" value="C:membrane"/>
    <property type="evidence" value="ECO:0007669"/>
    <property type="project" value="UniProtKB-SubCell"/>
</dbReference>
<sequence>MEIKHEEGKLQEHRGGVLSMEDQGIGWLPLACVVLYVASFGMGVFPDVATAIGVENACLIFATFQLILALIVFLFVPETRGRTLEELQQAFVGNELLTPFSGTGREGYTPAYGSTFPSGISIASSQEKVR</sequence>
<dbReference type="Gene3D" id="1.20.1250.20">
    <property type="entry name" value="MFS general substrate transporter like domains"/>
    <property type="match status" value="1"/>
</dbReference>
<name>A0A5B7JHQ1_PORTR</name>
<evidence type="ECO:0000256" key="3">
    <source>
        <dbReference type="ARBA" id="ARBA00022989"/>
    </source>
</evidence>
<evidence type="ECO:0000313" key="7">
    <source>
        <dbReference type="Proteomes" id="UP000324222"/>
    </source>
</evidence>
<evidence type="ECO:0000313" key="6">
    <source>
        <dbReference type="EMBL" id="MPC92777.1"/>
    </source>
</evidence>
<dbReference type="InterPro" id="IPR005828">
    <property type="entry name" value="MFS_sugar_transport-like"/>
</dbReference>
<dbReference type="InterPro" id="IPR036259">
    <property type="entry name" value="MFS_trans_sf"/>
</dbReference>
<proteinExistence type="predicted"/>
<feature type="transmembrane region" description="Helical" evidence="5">
    <location>
        <begin position="57"/>
        <end position="76"/>
    </location>
</feature>
<protein>
    <submittedName>
        <fullName evidence="6">Facilitated trehalose transporter Tret1</fullName>
    </submittedName>
</protein>
<gene>
    <name evidence="6" type="primary">Tret1_11</name>
    <name evidence="6" type="ORF">E2C01_087883</name>
</gene>
<evidence type="ECO:0000256" key="2">
    <source>
        <dbReference type="ARBA" id="ARBA00022692"/>
    </source>
</evidence>
<accession>A0A5B7JHQ1</accession>